<dbReference type="GO" id="GO:0017003">
    <property type="term" value="P:protein-heme linkage"/>
    <property type="evidence" value="ECO:0007669"/>
    <property type="project" value="UniProtKB-UniRule"/>
</dbReference>
<keyword evidence="4 10" id="KW-0479">Metal-binding</keyword>
<dbReference type="AlphaFoldDB" id="A0A1L3ZTS0"/>
<keyword evidence="13" id="KW-1185">Reference proteome</keyword>
<evidence type="ECO:0000256" key="5">
    <source>
        <dbReference type="ARBA" id="ARBA00022748"/>
    </source>
</evidence>
<keyword evidence="3 10" id="KW-0812">Transmembrane</keyword>
<dbReference type="KEGG" id="sphj:BSL82_06730"/>
<gene>
    <name evidence="10" type="primary">ccmE</name>
    <name evidence="10" type="synonym">cycJ</name>
    <name evidence="12" type="ORF">BSL82_06730</name>
</gene>
<feature type="binding site" description="axial binding residue" evidence="10 11">
    <location>
        <position position="127"/>
    </location>
    <ligand>
        <name>heme</name>
        <dbReference type="ChEBI" id="CHEBI:30413"/>
    </ligand>
    <ligandPart>
        <name>Fe</name>
        <dbReference type="ChEBI" id="CHEBI:18248"/>
    </ligandPart>
</feature>
<keyword evidence="8 10" id="KW-0408">Iron</keyword>
<dbReference type="OrthoDB" id="9793584at2"/>
<reference evidence="13" key="1">
    <citation type="submission" date="2016-11" db="EMBL/GenBank/DDBJ databases">
        <title>Complete Genome Sequence of alachlor-degrading Sphingomonas sp. strain JJ-A5.</title>
        <authorList>
            <person name="Lee H."/>
            <person name="Ka J.-O."/>
        </authorList>
    </citation>
    <scope>NUCLEOTIDE SEQUENCE [LARGE SCALE GENOMIC DNA]</scope>
    <source>
        <strain evidence="13">JJ-A5</strain>
    </source>
</reference>
<dbReference type="GO" id="GO:0005886">
    <property type="term" value="C:plasma membrane"/>
    <property type="evidence" value="ECO:0007669"/>
    <property type="project" value="UniProtKB-SubCell"/>
</dbReference>
<keyword evidence="10" id="KW-1003">Cell membrane</keyword>
<dbReference type="GO" id="GO:0020037">
    <property type="term" value="F:heme binding"/>
    <property type="evidence" value="ECO:0007669"/>
    <property type="project" value="InterPro"/>
</dbReference>
<evidence type="ECO:0000256" key="9">
    <source>
        <dbReference type="ARBA" id="ARBA00023136"/>
    </source>
</evidence>
<dbReference type="NCBIfam" id="NF009727">
    <property type="entry name" value="PRK13254.1-1"/>
    <property type="match status" value="1"/>
</dbReference>
<comment type="subcellular location">
    <subcellularLocation>
        <location evidence="10">Cell membrane</location>
        <topology evidence="10">Single-pass type II membrane protein</topology>
    </subcellularLocation>
    <subcellularLocation>
        <location evidence="1">Membrane</location>
    </subcellularLocation>
</comment>
<comment type="similarity">
    <text evidence="10">Belongs to the CcmE/CycJ family.</text>
</comment>
<dbReference type="InterPro" id="IPR036127">
    <property type="entry name" value="CcmE-like_sf"/>
</dbReference>
<dbReference type="SUPFAM" id="SSF82093">
    <property type="entry name" value="Heme chaperone CcmE"/>
    <property type="match status" value="1"/>
</dbReference>
<evidence type="ECO:0000313" key="13">
    <source>
        <dbReference type="Proteomes" id="UP000182063"/>
    </source>
</evidence>
<dbReference type="PANTHER" id="PTHR34128">
    <property type="entry name" value="CYTOCHROME C-TYPE BIOGENESIS PROTEIN CCME HOMOLOG, MITOCHONDRIAL"/>
    <property type="match status" value="1"/>
</dbReference>
<keyword evidence="6 10" id="KW-0735">Signal-anchor</keyword>
<dbReference type="GO" id="GO:0017004">
    <property type="term" value="P:cytochrome complex assembly"/>
    <property type="evidence" value="ECO:0007669"/>
    <property type="project" value="UniProtKB-KW"/>
</dbReference>
<keyword evidence="9 10" id="KW-0472">Membrane</keyword>
<dbReference type="GO" id="GO:0046872">
    <property type="term" value="F:metal ion binding"/>
    <property type="evidence" value="ECO:0007669"/>
    <property type="project" value="UniProtKB-KW"/>
</dbReference>
<evidence type="ECO:0000256" key="1">
    <source>
        <dbReference type="ARBA" id="ARBA00004370"/>
    </source>
</evidence>
<evidence type="ECO:0000256" key="10">
    <source>
        <dbReference type="HAMAP-Rule" id="MF_01959"/>
    </source>
</evidence>
<keyword evidence="2 10" id="KW-0349">Heme</keyword>
<dbReference type="Pfam" id="PF03100">
    <property type="entry name" value="CcmE"/>
    <property type="match status" value="1"/>
</dbReference>
<evidence type="ECO:0000256" key="11">
    <source>
        <dbReference type="PIRSR" id="PIRSR604329-50"/>
    </source>
</evidence>
<dbReference type="PANTHER" id="PTHR34128:SF2">
    <property type="entry name" value="CYTOCHROME C-TYPE BIOGENESIS PROTEIN CCME HOMOLOG, MITOCHONDRIAL"/>
    <property type="match status" value="1"/>
</dbReference>
<evidence type="ECO:0000256" key="7">
    <source>
        <dbReference type="ARBA" id="ARBA00022989"/>
    </source>
</evidence>
<dbReference type="Gene3D" id="2.40.50.140">
    <property type="entry name" value="Nucleic acid-binding proteins"/>
    <property type="match status" value="1"/>
</dbReference>
<sequence length="143" mass="15148">MKPKHQRLVLLLLAVAAIIGAALLALSALQEQATYFYSPSDVASQGVEPGRAIRLGGMVAHGSIGKEADGVTYSFVVTDGARTVPVVFKGVPPDLFKEDSGVVAEGSFDRQGVFVADNLLAKHDERYMPPEVAGAMHKAKTLE</sequence>
<feature type="topological domain" description="Cytoplasmic" evidence="10">
    <location>
        <begin position="1"/>
        <end position="7"/>
    </location>
</feature>
<dbReference type="NCBIfam" id="NF009731">
    <property type="entry name" value="PRK13254.1-5"/>
    <property type="match status" value="1"/>
</dbReference>
<organism evidence="12 13">
    <name type="scientific">Tardibacter chloracetimidivorans</name>
    <dbReference type="NCBI Taxonomy" id="1921510"/>
    <lineage>
        <taxon>Bacteria</taxon>
        <taxon>Pseudomonadati</taxon>
        <taxon>Pseudomonadota</taxon>
        <taxon>Alphaproteobacteria</taxon>
        <taxon>Sphingomonadales</taxon>
        <taxon>Sphingomonadaceae</taxon>
        <taxon>Tardibacter</taxon>
    </lineage>
</organism>
<dbReference type="Proteomes" id="UP000182063">
    <property type="component" value="Chromosome"/>
</dbReference>
<evidence type="ECO:0000256" key="6">
    <source>
        <dbReference type="ARBA" id="ARBA00022968"/>
    </source>
</evidence>
<keyword evidence="5 10" id="KW-0201">Cytochrome c-type biogenesis</keyword>
<comment type="function">
    <text evidence="10">Heme chaperone required for the biogenesis of c-type cytochromes. Transiently binds heme delivered by CcmC and transfers the heme to apo-cytochromes in a process facilitated by CcmF and CcmH.</text>
</comment>
<proteinExistence type="inferred from homology"/>
<keyword evidence="7 10" id="KW-1133">Transmembrane helix</keyword>
<feature type="binding site" description="covalent" evidence="10 11">
    <location>
        <position position="123"/>
    </location>
    <ligand>
        <name>heme</name>
        <dbReference type="ChEBI" id="CHEBI:30413"/>
    </ligand>
</feature>
<evidence type="ECO:0000313" key="12">
    <source>
        <dbReference type="EMBL" id="API59041.1"/>
    </source>
</evidence>
<evidence type="ECO:0000256" key="4">
    <source>
        <dbReference type="ARBA" id="ARBA00022723"/>
    </source>
</evidence>
<accession>A0A1L3ZTS0</accession>
<dbReference type="RefSeq" id="WP_072596593.1">
    <property type="nucleotide sequence ID" value="NZ_CP018221.1"/>
</dbReference>
<dbReference type="HAMAP" id="MF_01959">
    <property type="entry name" value="CcmE"/>
    <property type="match status" value="1"/>
</dbReference>
<evidence type="ECO:0000256" key="2">
    <source>
        <dbReference type="ARBA" id="ARBA00022617"/>
    </source>
</evidence>
<evidence type="ECO:0000256" key="3">
    <source>
        <dbReference type="ARBA" id="ARBA00022692"/>
    </source>
</evidence>
<dbReference type="EMBL" id="CP018221">
    <property type="protein sequence ID" value="API59041.1"/>
    <property type="molecule type" value="Genomic_DNA"/>
</dbReference>
<dbReference type="STRING" id="1921510.BSL82_06730"/>
<evidence type="ECO:0000256" key="8">
    <source>
        <dbReference type="ARBA" id="ARBA00023004"/>
    </source>
</evidence>
<protein>
    <recommendedName>
        <fullName evidence="10">Cytochrome c-type biogenesis protein CcmE</fullName>
    </recommendedName>
    <alternativeName>
        <fullName evidence="10">Cytochrome c maturation protein E</fullName>
    </alternativeName>
    <alternativeName>
        <fullName evidence="10">Heme chaperone CcmE</fullName>
    </alternativeName>
</protein>
<name>A0A1L3ZTS0_9SPHN</name>
<feature type="topological domain" description="Extracellular" evidence="10">
    <location>
        <begin position="29"/>
        <end position="143"/>
    </location>
</feature>
<dbReference type="InterPro" id="IPR004329">
    <property type="entry name" value="CcmE"/>
</dbReference>
<dbReference type="InterPro" id="IPR012340">
    <property type="entry name" value="NA-bd_OB-fold"/>
</dbReference>